<dbReference type="GO" id="GO:0000155">
    <property type="term" value="F:phosphorelay sensor kinase activity"/>
    <property type="evidence" value="ECO:0007669"/>
    <property type="project" value="InterPro"/>
</dbReference>
<dbReference type="Gene3D" id="3.30.565.10">
    <property type="entry name" value="Histidine kinase-like ATPase, C-terminal domain"/>
    <property type="match status" value="1"/>
</dbReference>
<dbReference type="CDD" id="cd18774">
    <property type="entry name" value="PDC2_HK_sensor"/>
    <property type="match status" value="1"/>
</dbReference>
<evidence type="ECO:0000256" key="6">
    <source>
        <dbReference type="ARBA" id="ARBA00022679"/>
    </source>
</evidence>
<dbReference type="Pfam" id="PF02743">
    <property type="entry name" value="dCache_1"/>
    <property type="match status" value="1"/>
</dbReference>
<dbReference type="InterPro" id="IPR003661">
    <property type="entry name" value="HisK_dim/P_dom"/>
</dbReference>
<name>A0A3A4NA75_ABYX5</name>
<evidence type="ECO:0000256" key="9">
    <source>
        <dbReference type="ARBA" id="ARBA00022777"/>
    </source>
</evidence>
<evidence type="ECO:0000256" key="2">
    <source>
        <dbReference type="ARBA" id="ARBA00004651"/>
    </source>
</evidence>
<dbReference type="GO" id="GO:0005524">
    <property type="term" value="F:ATP binding"/>
    <property type="evidence" value="ECO:0007669"/>
    <property type="project" value="UniProtKB-KW"/>
</dbReference>
<dbReference type="InterPro" id="IPR003594">
    <property type="entry name" value="HATPase_dom"/>
</dbReference>
<evidence type="ECO:0000256" key="5">
    <source>
        <dbReference type="ARBA" id="ARBA00022553"/>
    </source>
</evidence>
<dbReference type="CDD" id="cd00082">
    <property type="entry name" value="HisKA"/>
    <property type="match status" value="1"/>
</dbReference>
<dbReference type="PANTHER" id="PTHR43065">
    <property type="entry name" value="SENSOR HISTIDINE KINASE"/>
    <property type="match status" value="1"/>
</dbReference>
<evidence type="ECO:0000256" key="8">
    <source>
        <dbReference type="ARBA" id="ARBA00022741"/>
    </source>
</evidence>
<keyword evidence="13 15" id="KW-0472">Membrane</keyword>
<keyword evidence="11 15" id="KW-1133">Transmembrane helix</keyword>
<dbReference type="EC" id="2.7.13.3" evidence="3"/>
<feature type="domain" description="Histidine kinase" evidence="16">
    <location>
        <begin position="333"/>
        <end position="556"/>
    </location>
</feature>
<dbReference type="PROSITE" id="PS50109">
    <property type="entry name" value="HIS_KIN"/>
    <property type="match status" value="1"/>
</dbReference>
<dbReference type="InterPro" id="IPR036097">
    <property type="entry name" value="HisK_dim/P_sf"/>
</dbReference>
<dbReference type="InterPro" id="IPR005467">
    <property type="entry name" value="His_kinase_dom"/>
</dbReference>
<feature type="transmembrane region" description="Helical" evidence="15">
    <location>
        <begin position="271"/>
        <end position="304"/>
    </location>
</feature>
<evidence type="ECO:0000313" key="18">
    <source>
        <dbReference type="Proteomes" id="UP000265882"/>
    </source>
</evidence>
<dbReference type="Gene3D" id="1.10.287.130">
    <property type="match status" value="1"/>
</dbReference>
<dbReference type="InterPro" id="IPR036890">
    <property type="entry name" value="HATPase_C_sf"/>
</dbReference>
<evidence type="ECO:0000256" key="4">
    <source>
        <dbReference type="ARBA" id="ARBA00022475"/>
    </source>
</evidence>
<organism evidence="17 18">
    <name type="scientific">Abyssobacteria bacterium (strain SURF_5)</name>
    <dbReference type="NCBI Taxonomy" id="2093360"/>
    <lineage>
        <taxon>Bacteria</taxon>
        <taxon>Pseudomonadati</taxon>
        <taxon>Candidatus Hydrogenedentota</taxon>
        <taxon>Candidatus Abyssobacteria</taxon>
    </lineage>
</organism>
<evidence type="ECO:0000256" key="14">
    <source>
        <dbReference type="SAM" id="MobiDB-lite"/>
    </source>
</evidence>
<reference evidence="17 18" key="1">
    <citation type="journal article" date="2017" name="ISME J.">
        <title>Energy and carbon metabolisms in a deep terrestrial subsurface fluid microbial community.</title>
        <authorList>
            <person name="Momper L."/>
            <person name="Jungbluth S.P."/>
            <person name="Lee M.D."/>
            <person name="Amend J.P."/>
        </authorList>
    </citation>
    <scope>NUCLEOTIDE SEQUENCE [LARGE SCALE GENOMIC DNA]</scope>
    <source>
        <strain evidence="17">SURF_5</strain>
    </source>
</reference>
<dbReference type="PRINTS" id="PR00344">
    <property type="entry name" value="BCTRLSENSOR"/>
</dbReference>
<proteinExistence type="predicted"/>
<dbReference type="GO" id="GO:0005886">
    <property type="term" value="C:plasma membrane"/>
    <property type="evidence" value="ECO:0007669"/>
    <property type="project" value="UniProtKB-SubCell"/>
</dbReference>
<protein>
    <recommendedName>
        <fullName evidence="3">histidine kinase</fullName>
        <ecNumber evidence="3">2.7.13.3</ecNumber>
    </recommendedName>
</protein>
<keyword evidence="12" id="KW-0902">Two-component regulatory system</keyword>
<keyword evidence="7 15" id="KW-0812">Transmembrane</keyword>
<evidence type="ECO:0000256" key="10">
    <source>
        <dbReference type="ARBA" id="ARBA00022840"/>
    </source>
</evidence>
<comment type="catalytic activity">
    <reaction evidence="1">
        <text>ATP + protein L-histidine = ADP + protein N-phospho-L-histidine.</text>
        <dbReference type="EC" id="2.7.13.3"/>
    </reaction>
</comment>
<evidence type="ECO:0000256" key="3">
    <source>
        <dbReference type="ARBA" id="ARBA00012438"/>
    </source>
</evidence>
<keyword evidence="10" id="KW-0067">ATP-binding</keyword>
<keyword evidence="6" id="KW-0808">Transferase</keyword>
<dbReference type="Gene3D" id="3.30.450.20">
    <property type="entry name" value="PAS domain"/>
    <property type="match status" value="1"/>
</dbReference>
<keyword evidence="4" id="KW-1003">Cell membrane</keyword>
<evidence type="ECO:0000256" key="7">
    <source>
        <dbReference type="ARBA" id="ARBA00022692"/>
    </source>
</evidence>
<keyword evidence="9 17" id="KW-0418">Kinase</keyword>
<dbReference type="Pfam" id="PF02518">
    <property type="entry name" value="HATPase_c"/>
    <property type="match status" value="1"/>
</dbReference>
<dbReference type="InterPro" id="IPR004358">
    <property type="entry name" value="Sig_transdc_His_kin-like_C"/>
</dbReference>
<evidence type="ECO:0000259" key="16">
    <source>
        <dbReference type="PROSITE" id="PS50109"/>
    </source>
</evidence>
<evidence type="ECO:0000256" key="15">
    <source>
        <dbReference type="SAM" id="Phobius"/>
    </source>
</evidence>
<evidence type="ECO:0000256" key="11">
    <source>
        <dbReference type="ARBA" id="ARBA00022989"/>
    </source>
</evidence>
<evidence type="ECO:0000256" key="1">
    <source>
        <dbReference type="ARBA" id="ARBA00000085"/>
    </source>
</evidence>
<dbReference type="PANTHER" id="PTHR43065:SF10">
    <property type="entry name" value="PEROXIDE STRESS-ACTIVATED HISTIDINE KINASE MAK3"/>
    <property type="match status" value="1"/>
</dbReference>
<comment type="caution">
    <text evidence="17">The sequence shown here is derived from an EMBL/GenBank/DDBJ whole genome shotgun (WGS) entry which is preliminary data.</text>
</comment>
<feature type="transmembrane region" description="Helical" evidence="15">
    <location>
        <begin position="12"/>
        <end position="36"/>
    </location>
</feature>
<dbReference type="AlphaFoldDB" id="A0A3A4NA75"/>
<accession>A0A3A4NA75</accession>
<keyword evidence="8" id="KW-0547">Nucleotide-binding</keyword>
<comment type="subcellular location">
    <subcellularLocation>
        <location evidence="2">Cell membrane</location>
        <topology evidence="2">Multi-pass membrane protein</topology>
    </subcellularLocation>
</comment>
<dbReference type="Proteomes" id="UP000265882">
    <property type="component" value="Unassembled WGS sequence"/>
</dbReference>
<dbReference type="EMBL" id="QZKU01000127">
    <property type="protein sequence ID" value="RJP16599.1"/>
    <property type="molecule type" value="Genomic_DNA"/>
</dbReference>
<dbReference type="SUPFAM" id="SSF55874">
    <property type="entry name" value="ATPase domain of HSP90 chaperone/DNA topoisomerase II/histidine kinase"/>
    <property type="match status" value="1"/>
</dbReference>
<evidence type="ECO:0000256" key="12">
    <source>
        <dbReference type="ARBA" id="ARBA00023012"/>
    </source>
</evidence>
<dbReference type="SMART" id="SM00387">
    <property type="entry name" value="HATPase_c"/>
    <property type="match status" value="1"/>
</dbReference>
<feature type="region of interest" description="Disordered" evidence="14">
    <location>
        <begin position="554"/>
        <end position="580"/>
    </location>
</feature>
<keyword evidence="5" id="KW-0597">Phosphoprotein</keyword>
<evidence type="ECO:0000313" key="17">
    <source>
        <dbReference type="EMBL" id="RJP16599.1"/>
    </source>
</evidence>
<sequence length="580" mass="65232">MAGEFKNIRRIILRRVLLVPFVTLALVFCTLVYYFATNLRSQVETQLLRVADAHRNMIEGFLRERCFDLQYVAASNSFDELSNKEHLATIFEQLQMRSRAFFDIGLFNENGDHVAYVGPFELEGRKYAQAPWFLQVQQKDVYISDQFLGYRNVPHFIIAVRRDEGSRTWYLRTTIDWFYFNDLVENVRVGKTGEAYIVNEEGVFQTRRRSGGELLEVDPDHSIYRFDQRTIFAFTAVDYKDESHIYAAGKIEPMDWFLIVRQGLNDAYAPLIRAVVIAIIMIIAGGGLAVFMAFMLASGVANQLAMADMEKRRMGTQLIMAGKLAEVGEMSAGVAHEMNNPLQVIKGEEAYIKDILLEAERNGGIVDAENLRLLRESIDQIALQVERGKLITEGLLGFARKTETKIDTFDIRSLISDVVGMIERRAQVENIRIVQEYEASLPVILSDQLQLQQVFLNLLNNAIDALKPKRGGEIRITASSADDEMSIAVTDNGTGIPAEHMEKIFLPFFTTKPVGQGTGLGLSTCYGIIERLGGQIMVSSELNVGTVFTVRLPLAGPPERDEKGTKTLQGESPKWAPLTS</sequence>
<dbReference type="SUPFAM" id="SSF47384">
    <property type="entry name" value="Homodimeric domain of signal transducing histidine kinase"/>
    <property type="match status" value="1"/>
</dbReference>
<dbReference type="InterPro" id="IPR033479">
    <property type="entry name" value="dCache_1"/>
</dbReference>
<evidence type="ECO:0000256" key="13">
    <source>
        <dbReference type="ARBA" id="ARBA00023136"/>
    </source>
</evidence>
<gene>
    <name evidence="17" type="ORF">C4520_18375</name>
</gene>